<name>A0A518BEU2_9BACT</name>
<keyword evidence="2" id="KW-0328">Glycosyltransferase</keyword>
<evidence type="ECO:0000259" key="1">
    <source>
        <dbReference type="Pfam" id="PF00535"/>
    </source>
</evidence>
<feature type="domain" description="Glycosyltransferase 2-like" evidence="1">
    <location>
        <begin position="955"/>
        <end position="1123"/>
    </location>
</feature>
<dbReference type="Proteomes" id="UP000316921">
    <property type="component" value="Chromosome"/>
</dbReference>
<dbReference type="InterPro" id="IPR050834">
    <property type="entry name" value="Glycosyltransf_2"/>
</dbReference>
<sequence length="1291" mass="140004">MRSVIVLGCGGSGIAACAAALVGAGRSVGPDPVPPSLRQPLGVHHSSALDALLERLLRPGAAPRPRTAAGRAWLAPRRPERPIVVDEAARDDLARIVAAEPFCLAHPGLAAAWPALHGELPSAALRVVVFRDPATTVAALVDSSAFDPQERMHAEADHLGHWLRTYRGLLAAAEHDGAEWHFVELDELIHGAGAQQLADHAGAVATHVLDPLAPRPAVEDHSSGAAADEARALLAELRARATATPRATPPVAPAPHIAAVALSDGADLAGLAALRARVAAQRGVAAELIVVDTSFEGGLQLEGATVVHEPCPSRGAALARAAAATDAELLALVDPRCTDLPTRLIRAARALGDHPELDLVTTDLYLVDGPRLADRVHPGEMGDVPAAFWWATLTLRRELLLQAPRAAFRRAELALLAQARATSKAGHLELPTTLVELRDFRAAASEAAADGALLALDARALPADTAPALSVLCCSYQRRETLVRGMESFARQELAPGTFELVLVNDGSTDGTAELLDGLELPIPARVVHRENGKLAAARNSGLAVARGELVLLVNDDTIAHPDLVERHLRTHARLGEQRVCVLGTFEQRPAALDNALLRHLEGSWEVFGYSQLEPQSFTDALHFYTCNVSVPLAALRECGGYDRTFQHYGCEDTDVGVRLEQLGYRVFYDDRARAWHDDRFGFDYLKRRQAMVARAFVRLFLRHPAVRARWEGEPESLAMVAHEQWDAARLAAAEAAARTLATTDLGALEAFDEHEFAAQVCSSLGNLTRELHRQWWLQGTAQGLREAGLTGLDQVVDNEGEPVALTTTRPRRILAWPRYDDPESLARLFAITGAALRDPRVALVLRFDPARDGDRAQVDAALERAYHEHFPAGDQVEFDLVCGPLDDRWDWLRLRRSIDVTAIVGGEPEALLRFVDTELLDSAALAQEWLATFGPARESEPVQRAALGSGPELSVVVPTCNRPRELGQLLLALANQSLDADRFEVIVVDDGSTRPARELIEARPWPFELRWLRQENAGPGAARNRGVESARAPVVVFFNDDAIPLEGCLAAHLAAQRGDVVPHAVLGSFPLIGRRRQDPFAELMERSTMLFAQPAMKAGVLYQGLAFCTGNISVRREVLERLGGFDGELPFAGAEDSELGLRMERELNLRVRYLPQARAGHDHQLEVRGFARRQRVLGWSIARMARKHGDASLIEPGLDSADPAFWARLAADMIGSEAELERLVEAVAAASSPIEDEARRGAQAEALRPHVERVREIAFRQGLLLAQAGVSAERLHDTPLEARRPRALAS</sequence>
<gene>
    <name evidence="2" type="primary">epsH_1</name>
    <name evidence="2" type="ORF">Pla133_05700</name>
</gene>
<dbReference type="EMBL" id="CP036287">
    <property type="protein sequence ID" value="QDU65505.1"/>
    <property type="molecule type" value="Genomic_DNA"/>
</dbReference>
<dbReference type="InterPro" id="IPR029044">
    <property type="entry name" value="Nucleotide-diphossugar_trans"/>
</dbReference>
<evidence type="ECO:0000313" key="3">
    <source>
        <dbReference type="Proteomes" id="UP000316921"/>
    </source>
</evidence>
<evidence type="ECO:0000313" key="2">
    <source>
        <dbReference type="EMBL" id="QDU65505.1"/>
    </source>
</evidence>
<dbReference type="PANTHER" id="PTHR43685">
    <property type="entry name" value="GLYCOSYLTRANSFERASE"/>
    <property type="match status" value="1"/>
</dbReference>
<dbReference type="PROSITE" id="PS51257">
    <property type="entry name" value="PROKAR_LIPOPROTEIN"/>
    <property type="match status" value="1"/>
</dbReference>
<dbReference type="PANTHER" id="PTHR43685:SF3">
    <property type="entry name" value="SLR2126 PROTEIN"/>
    <property type="match status" value="1"/>
</dbReference>
<dbReference type="Pfam" id="PF00535">
    <property type="entry name" value="Glycos_transf_2"/>
    <property type="match status" value="2"/>
</dbReference>
<dbReference type="RefSeq" id="WP_145062188.1">
    <property type="nucleotide sequence ID" value="NZ_CP036287.1"/>
</dbReference>
<dbReference type="CDD" id="cd00761">
    <property type="entry name" value="Glyco_tranf_GTA_type"/>
    <property type="match status" value="1"/>
</dbReference>
<dbReference type="InterPro" id="IPR001173">
    <property type="entry name" value="Glyco_trans_2-like"/>
</dbReference>
<proteinExistence type="predicted"/>
<reference evidence="2 3" key="1">
    <citation type="submission" date="2019-02" db="EMBL/GenBank/DDBJ databases">
        <title>Deep-cultivation of Planctomycetes and their phenomic and genomic characterization uncovers novel biology.</title>
        <authorList>
            <person name="Wiegand S."/>
            <person name="Jogler M."/>
            <person name="Boedeker C."/>
            <person name="Pinto D."/>
            <person name="Vollmers J."/>
            <person name="Rivas-Marin E."/>
            <person name="Kohn T."/>
            <person name="Peeters S.H."/>
            <person name="Heuer A."/>
            <person name="Rast P."/>
            <person name="Oberbeckmann S."/>
            <person name="Bunk B."/>
            <person name="Jeske O."/>
            <person name="Meyerdierks A."/>
            <person name="Storesund J.E."/>
            <person name="Kallscheuer N."/>
            <person name="Luecker S."/>
            <person name="Lage O.M."/>
            <person name="Pohl T."/>
            <person name="Merkel B.J."/>
            <person name="Hornburger P."/>
            <person name="Mueller R.-W."/>
            <person name="Bruemmer F."/>
            <person name="Labrenz M."/>
            <person name="Spormann A.M."/>
            <person name="Op den Camp H."/>
            <person name="Overmann J."/>
            <person name="Amann R."/>
            <person name="Jetten M.S.M."/>
            <person name="Mascher T."/>
            <person name="Medema M.H."/>
            <person name="Devos D.P."/>
            <person name="Kaster A.-K."/>
            <person name="Ovreas L."/>
            <person name="Rohde M."/>
            <person name="Galperin M.Y."/>
            <person name="Jogler C."/>
        </authorList>
    </citation>
    <scope>NUCLEOTIDE SEQUENCE [LARGE SCALE GENOMIC DNA]</scope>
    <source>
        <strain evidence="2 3">Pla133</strain>
    </source>
</reference>
<protein>
    <submittedName>
        <fullName evidence="2">Glycosyltransferase EpsH</fullName>
        <ecNumber evidence="2">2.4.-.-</ecNumber>
    </submittedName>
</protein>
<dbReference type="SUPFAM" id="SSF53448">
    <property type="entry name" value="Nucleotide-diphospho-sugar transferases"/>
    <property type="match status" value="3"/>
</dbReference>
<dbReference type="EC" id="2.4.-.-" evidence="2"/>
<keyword evidence="3" id="KW-1185">Reference proteome</keyword>
<keyword evidence="2" id="KW-0808">Transferase</keyword>
<dbReference type="KEGG" id="pbap:Pla133_05700"/>
<dbReference type="GO" id="GO:0016757">
    <property type="term" value="F:glycosyltransferase activity"/>
    <property type="evidence" value="ECO:0007669"/>
    <property type="project" value="UniProtKB-KW"/>
</dbReference>
<dbReference type="Gene3D" id="3.90.550.10">
    <property type="entry name" value="Spore Coat Polysaccharide Biosynthesis Protein SpsA, Chain A"/>
    <property type="match status" value="2"/>
</dbReference>
<feature type="domain" description="Glycosyltransferase 2-like" evidence="1">
    <location>
        <begin position="470"/>
        <end position="585"/>
    </location>
</feature>
<organism evidence="2 3">
    <name type="scientific">Engelhardtia mirabilis</name>
    <dbReference type="NCBI Taxonomy" id="2528011"/>
    <lineage>
        <taxon>Bacteria</taxon>
        <taxon>Pseudomonadati</taxon>
        <taxon>Planctomycetota</taxon>
        <taxon>Planctomycetia</taxon>
        <taxon>Planctomycetia incertae sedis</taxon>
        <taxon>Engelhardtia</taxon>
    </lineage>
</organism>
<accession>A0A518BEU2</accession>